<name>A0A0K8QKD2_9GAMM</name>
<dbReference type="OrthoDB" id="5956355at2"/>
<feature type="transmembrane region" description="Helical" evidence="1">
    <location>
        <begin position="76"/>
        <end position="101"/>
    </location>
</feature>
<reference evidence="2" key="1">
    <citation type="submission" date="2015-03" db="EMBL/GenBank/DDBJ databases">
        <title>Draft genome sequence of Mizugakiibacter sediminis skMP5.</title>
        <authorList>
            <person name="Watanabe T."/>
            <person name="Kojima H."/>
            <person name="Fukui M."/>
        </authorList>
    </citation>
    <scope>NUCLEOTIDE SEQUENCE</scope>
    <source>
        <strain evidence="2">SkMP5</strain>
    </source>
</reference>
<keyword evidence="1" id="KW-0812">Transmembrane</keyword>
<dbReference type="RefSeq" id="WP_062534292.1">
    <property type="nucleotide sequence ID" value="NZ_DF970140.1"/>
</dbReference>
<protein>
    <recommendedName>
        <fullName evidence="5">Transmembrane protein</fullName>
    </recommendedName>
</protein>
<evidence type="ECO:0000313" key="3">
    <source>
        <dbReference type="EMBL" id="GAP64947.1"/>
    </source>
</evidence>
<dbReference type="AlphaFoldDB" id="A0A0K8QKD2"/>
<dbReference type="EMBL" id="DF970140">
    <property type="protein sequence ID" value="GAP64947.1"/>
    <property type="molecule type" value="Genomic_DNA"/>
</dbReference>
<feature type="transmembrane region" description="Helical" evidence="1">
    <location>
        <begin position="44"/>
        <end position="64"/>
    </location>
</feature>
<evidence type="ECO:0000313" key="2">
    <source>
        <dbReference type="EMBL" id="GAN45593.1"/>
    </source>
</evidence>
<sequence length="200" mass="21866">MSARLSVRQYQWRVLAAMVVYVLVMVLAWPLVRETASLPLKVALALLPVLPMLYVIALMAQRVLRSDELEQRTHLVALGVATLVTGTLSLIGGFLAIARVLPLDGSTLIFVFPLLMTSYGLARGWVVRRYGGDALCEDDGMPLHRRFFLTAALIAAIGLYAWWRDKAFALGVCVGIAAVFALSAVALMLRRARRGDGAAR</sequence>
<dbReference type="STRING" id="1475481.GCA_000953855_00234"/>
<dbReference type="Proteomes" id="UP000253740">
    <property type="component" value="Unassembled WGS sequence"/>
</dbReference>
<reference evidence="3" key="2">
    <citation type="submission" date="2015-08" db="EMBL/GenBank/DDBJ databases">
        <title>Complete DNA Sequence of Pseudomonas syringae pv. actinidiae, the Causal Agent of Kiwifruit Canker Disease.</title>
        <authorList>
            <person name="Rikkerink E.H.A."/>
            <person name="Fineran P.C."/>
        </authorList>
    </citation>
    <scope>NUCLEOTIDE SEQUENCE</scope>
    <source>
        <strain evidence="3">SkMP5</strain>
    </source>
</reference>
<feature type="transmembrane region" description="Helical" evidence="1">
    <location>
        <begin position="147"/>
        <end position="163"/>
    </location>
</feature>
<evidence type="ECO:0008006" key="5">
    <source>
        <dbReference type="Google" id="ProtNLM"/>
    </source>
</evidence>
<proteinExistence type="predicted"/>
<gene>
    <name evidence="2" type="ORF">MBSD_2142</name>
    <name evidence="3" type="ORF">MBSD_n0230</name>
</gene>
<evidence type="ECO:0000313" key="4">
    <source>
        <dbReference type="Proteomes" id="UP000253740"/>
    </source>
</evidence>
<keyword evidence="1" id="KW-0472">Membrane</keyword>
<evidence type="ECO:0000256" key="1">
    <source>
        <dbReference type="SAM" id="Phobius"/>
    </source>
</evidence>
<accession>A0A0K8QKD2</accession>
<feature type="transmembrane region" description="Helical" evidence="1">
    <location>
        <begin position="12"/>
        <end position="32"/>
    </location>
</feature>
<feature type="transmembrane region" description="Helical" evidence="1">
    <location>
        <begin position="169"/>
        <end position="189"/>
    </location>
</feature>
<keyword evidence="1" id="KW-1133">Transmembrane helix</keyword>
<keyword evidence="4" id="KW-1185">Reference proteome</keyword>
<dbReference type="EMBL" id="DF952381">
    <property type="protein sequence ID" value="GAN45593.1"/>
    <property type="molecule type" value="Genomic_DNA"/>
</dbReference>
<dbReference type="HOGENOM" id="CLU_1364924_0_0_6"/>
<organism evidence="3">
    <name type="scientific">Mizugakiibacter sediminis</name>
    <dbReference type="NCBI Taxonomy" id="1475481"/>
    <lineage>
        <taxon>Bacteria</taxon>
        <taxon>Pseudomonadati</taxon>
        <taxon>Pseudomonadota</taxon>
        <taxon>Gammaproteobacteria</taxon>
        <taxon>Lysobacterales</taxon>
        <taxon>Rhodanobacteraceae</taxon>
        <taxon>Mizugakiibacter</taxon>
    </lineage>
</organism>
<feature type="transmembrane region" description="Helical" evidence="1">
    <location>
        <begin position="107"/>
        <end position="126"/>
    </location>
</feature>